<dbReference type="AlphaFoldDB" id="A0A318LKC7"/>
<dbReference type="Gene3D" id="3.20.20.190">
    <property type="entry name" value="Phosphatidylinositol (PI) phosphodiesterase"/>
    <property type="match status" value="1"/>
</dbReference>
<name>A0A318LKC7_9PSEU</name>
<organism evidence="3 4">
    <name type="scientific">Prauserella flavalba</name>
    <dbReference type="NCBI Taxonomy" id="1477506"/>
    <lineage>
        <taxon>Bacteria</taxon>
        <taxon>Bacillati</taxon>
        <taxon>Actinomycetota</taxon>
        <taxon>Actinomycetes</taxon>
        <taxon>Pseudonocardiales</taxon>
        <taxon>Pseudonocardiaceae</taxon>
        <taxon>Prauserella</taxon>
    </lineage>
</organism>
<feature type="domain" description="GP-PDE" evidence="2">
    <location>
        <begin position="227"/>
        <end position="463"/>
    </location>
</feature>
<dbReference type="GO" id="GO:0008081">
    <property type="term" value="F:phosphoric diester hydrolase activity"/>
    <property type="evidence" value="ECO:0007669"/>
    <property type="project" value="InterPro"/>
</dbReference>
<dbReference type="OrthoDB" id="384721at2"/>
<dbReference type="InterPro" id="IPR017946">
    <property type="entry name" value="PLC-like_Pdiesterase_TIM-brl"/>
</dbReference>
<reference evidence="3 4" key="1">
    <citation type="submission" date="2016-07" db="EMBL/GenBank/DDBJ databases">
        <title>Draft genome sequence of Prauserella sp. YIM 121212, isolated from alkaline soil.</title>
        <authorList>
            <person name="Ruckert C."/>
            <person name="Albersmeier A."/>
            <person name="Jiang C.-L."/>
            <person name="Jiang Y."/>
            <person name="Kalinowski J."/>
            <person name="Schneider O."/>
            <person name="Winkler A."/>
            <person name="Zotchev S.B."/>
        </authorList>
    </citation>
    <scope>NUCLEOTIDE SEQUENCE [LARGE SCALE GENOMIC DNA]</scope>
    <source>
        <strain evidence="3 4">YIM 121212</strain>
    </source>
</reference>
<evidence type="ECO:0000256" key="1">
    <source>
        <dbReference type="SAM" id="SignalP"/>
    </source>
</evidence>
<dbReference type="InterPro" id="IPR030395">
    <property type="entry name" value="GP_PDE_dom"/>
</dbReference>
<dbReference type="GO" id="GO:0006629">
    <property type="term" value="P:lipid metabolic process"/>
    <property type="evidence" value="ECO:0007669"/>
    <property type="project" value="InterPro"/>
</dbReference>
<dbReference type="Proteomes" id="UP000247892">
    <property type="component" value="Unassembled WGS sequence"/>
</dbReference>
<dbReference type="PANTHER" id="PTHR46211:SF14">
    <property type="entry name" value="GLYCEROPHOSPHODIESTER PHOSPHODIESTERASE"/>
    <property type="match status" value="1"/>
</dbReference>
<dbReference type="SUPFAM" id="SSF51695">
    <property type="entry name" value="PLC-like phosphodiesterases"/>
    <property type="match status" value="1"/>
</dbReference>
<dbReference type="RefSeq" id="WP_110337913.1">
    <property type="nucleotide sequence ID" value="NZ_JBHVKT010000030.1"/>
</dbReference>
<keyword evidence="4" id="KW-1185">Reference proteome</keyword>
<feature type="chain" id="PRO_5039014358" evidence="1">
    <location>
        <begin position="22"/>
        <end position="614"/>
    </location>
</feature>
<dbReference type="EMBL" id="MASU01000006">
    <property type="protein sequence ID" value="PXY33951.1"/>
    <property type="molecule type" value="Genomic_DNA"/>
</dbReference>
<evidence type="ECO:0000313" key="3">
    <source>
        <dbReference type="EMBL" id="PXY33951.1"/>
    </source>
</evidence>
<comment type="caution">
    <text evidence="3">The sequence shown here is derived from an EMBL/GenBank/DDBJ whole genome shotgun (WGS) entry which is preliminary data.</text>
</comment>
<feature type="signal peptide" evidence="1">
    <location>
        <begin position="1"/>
        <end position="21"/>
    </location>
</feature>
<dbReference type="PROSITE" id="PS51704">
    <property type="entry name" value="GP_PDE"/>
    <property type="match status" value="1"/>
</dbReference>
<evidence type="ECO:0000313" key="4">
    <source>
        <dbReference type="Proteomes" id="UP000247892"/>
    </source>
</evidence>
<sequence length="614" mass="64309">MRRIRSRILACLLAVATVAVAGPALSPVAVAEPGDVVVDESFDGTALPDGWRPVAGQWQVTGGRLVNTEPGSLSRITFGSHLRDFRAEATIRFESVNNTSRWAGLVLDTDPSGAVPWSQAIMRSASTASNGVEFAGRTEGNTWNVTNAGAAPYDAGTGRDIRVAIEVHGSRATWSFDGQTVLTSTQVRRSTDGVLGLIADGARISVDDVKVTELEPLPVTQPDGALPLTVAHRGYSSVAPENTLAAVEAGIRAGSEYVEIDAQTTADGVPVVMHDNTVDRTTDGTGDISKLTADHVTGLDAGSWFSPAFAGQRVPTLGEVLDLVKGSGSTLLLEVKGPETRAETGGILAEVTERGMSEQVLLQSFDERVLRDARELAPEIPLGLLRGTLDADPLATARDLGVVAYNPSSAALLTRPGTVATLNDAGIAVMPYTIDDAGTWARLAEIGVDAVITNKAGEHFGWRQRAGQDTPAKPAVSLVAPADGAQLRRYSTAVVAVDARDADTVTVTLDGEPVEAGAPLDLRGLAAGEHKLTAVAEGPGGTAETSTTFDLVVDVTGVRVLVAEAGIAAHDTATILRHLDEGRWRLAEQAVRKAGFTDEQEAVILADIRTLSRR</sequence>
<evidence type="ECO:0000259" key="2">
    <source>
        <dbReference type="PROSITE" id="PS51704"/>
    </source>
</evidence>
<dbReference type="PANTHER" id="PTHR46211">
    <property type="entry name" value="GLYCEROPHOSPHORYL DIESTER PHOSPHODIESTERASE"/>
    <property type="match status" value="1"/>
</dbReference>
<accession>A0A318LKC7</accession>
<keyword evidence="1" id="KW-0732">Signal</keyword>
<dbReference type="Gene3D" id="2.60.120.560">
    <property type="entry name" value="Exo-inulinase, domain 1"/>
    <property type="match status" value="1"/>
</dbReference>
<dbReference type="Pfam" id="PF03009">
    <property type="entry name" value="GDPD"/>
    <property type="match status" value="1"/>
</dbReference>
<protein>
    <submittedName>
        <fullName evidence="3">Glycerophosphodiester phosphodiesterase</fullName>
    </submittedName>
</protein>
<proteinExistence type="predicted"/>
<gene>
    <name evidence="3" type="ORF">BA062_17180</name>
</gene>